<reference evidence="2" key="1">
    <citation type="submission" date="2025-08" db="UniProtKB">
        <authorList>
            <consortium name="RefSeq"/>
        </authorList>
    </citation>
    <scope>IDENTIFICATION</scope>
</reference>
<name>A0AC55CYG2_ECHTE</name>
<organism evidence="1 2">
    <name type="scientific">Echinops telfairi</name>
    <name type="common">Lesser hedgehog tenrec</name>
    <dbReference type="NCBI Taxonomy" id="9371"/>
    <lineage>
        <taxon>Eukaryota</taxon>
        <taxon>Metazoa</taxon>
        <taxon>Chordata</taxon>
        <taxon>Craniata</taxon>
        <taxon>Vertebrata</taxon>
        <taxon>Euteleostomi</taxon>
        <taxon>Mammalia</taxon>
        <taxon>Eutheria</taxon>
        <taxon>Afrotheria</taxon>
        <taxon>Tenrecidae</taxon>
        <taxon>Tenrecinae</taxon>
        <taxon>Echinops</taxon>
    </lineage>
</organism>
<dbReference type="RefSeq" id="XP_045144529.1">
    <property type="nucleotide sequence ID" value="XM_045288594.1"/>
</dbReference>
<keyword evidence="1" id="KW-1185">Reference proteome</keyword>
<dbReference type="Proteomes" id="UP000694863">
    <property type="component" value="Unplaced"/>
</dbReference>
<evidence type="ECO:0000313" key="2">
    <source>
        <dbReference type="RefSeq" id="XP_045144529.1"/>
    </source>
</evidence>
<accession>A0AC55CYG2</accession>
<evidence type="ECO:0000313" key="1">
    <source>
        <dbReference type="Proteomes" id="UP000694863"/>
    </source>
</evidence>
<gene>
    <name evidence="2" type="primary">ST6GALNAC6</name>
</gene>
<proteinExistence type="predicted"/>
<sequence length="81" mass="9077">MSNSKEQRSAVFVILFALITILILYSSHSTSEVFHYSTHRPVNVRKWSITNGYVPLLGNKAEVSFVAEHRLVHHGDRGGAV</sequence>
<protein>
    <submittedName>
        <fullName evidence="2">Alpha-N-acetylgalactosaminide alpha-2,6-sialyltransferase 6 isoform X3</fullName>
    </submittedName>
</protein>